<gene>
    <name evidence="8" type="ORF">OW729_17580</name>
</gene>
<feature type="domain" description="Nudix hydrolase" evidence="7">
    <location>
        <begin position="18"/>
        <end position="150"/>
    </location>
</feature>
<keyword evidence="5" id="KW-0460">Magnesium</keyword>
<dbReference type="SUPFAM" id="SSF55811">
    <property type="entry name" value="Nudix"/>
    <property type="match status" value="1"/>
</dbReference>
<dbReference type="RefSeq" id="WP_268062858.1">
    <property type="nucleotide sequence ID" value="NZ_JAPQFJ010000028.1"/>
</dbReference>
<evidence type="ECO:0000256" key="1">
    <source>
        <dbReference type="ARBA" id="ARBA00001936"/>
    </source>
</evidence>
<dbReference type="EMBL" id="JAPQFJ010000028">
    <property type="protein sequence ID" value="MCY6960421.1"/>
    <property type="molecule type" value="Genomic_DNA"/>
</dbReference>
<organism evidence="8 9">
    <name type="scientific">Clostridium brassicae</name>
    <dbReference type="NCBI Taxonomy" id="2999072"/>
    <lineage>
        <taxon>Bacteria</taxon>
        <taxon>Bacillati</taxon>
        <taxon>Bacillota</taxon>
        <taxon>Clostridia</taxon>
        <taxon>Eubacteriales</taxon>
        <taxon>Clostridiaceae</taxon>
        <taxon>Clostridium</taxon>
    </lineage>
</organism>
<dbReference type="InterPro" id="IPR045121">
    <property type="entry name" value="CoAse"/>
</dbReference>
<name>A0ABT4DH40_9CLOT</name>
<evidence type="ECO:0000313" key="8">
    <source>
        <dbReference type="EMBL" id="MCY6960421.1"/>
    </source>
</evidence>
<dbReference type="Proteomes" id="UP001144612">
    <property type="component" value="Unassembled WGS sequence"/>
</dbReference>
<evidence type="ECO:0000256" key="6">
    <source>
        <dbReference type="ARBA" id="ARBA00023211"/>
    </source>
</evidence>
<sequence>MEKIKRIFSNRKEKPIGKYRKSAVMILLSEEKGEYYILFEKRALTLKSQPGDISLPGGAIEEKETSQEAAIRECMEELNIKKEEIELIGAMDYFISPYHTIIYPFIGEIKNDKINPNRDEVDHVFKVPLRYFMENQPDCHIMNIKPELKEDFPFELIEGGRDYKFSSGKMNQYFYLYNDYVIWGFTARIIKSFIDIIKENS</sequence>
<keyword evidence="4" id="KW-0378">Hydrolase</keyword>
<evidence type="ECO:0000256" key="2">
    <source>
        <dbReference type="ARBA" id="ARBA00001946"/>
    </source>
</evidence>
<protein>
    <submittedName>
        <fullName evidence="8">CoA pyrophosphatase</fullName>
    </submittedName>
</protein>
<dbReference type="Gene3D" id="3.90.79.10">
    <property type="entry name" value="Nucleoside Triphosphate Pyrophosphohydrolase"/>
    <property type="match status" value="1"/>
</dbReference>
<dbReference type="Pfam" id="PF00293">
    <property type="entry name" value="NUDIX"/>
    <property type="match status" value="1"/>
</dbReference>
<evidence type="ECO:0000256" key="3">
    <source>
        <dbReference type="ARBA" id="ARBA00022723"/>
    </source>
</evidence>
<evidence type="ECO:0000256" key="4">
    <source>
        <dbReference type="ARBA" id="ARBA00022801"/>
    </source>
</evidence>
<dbReference type="PANTHER" id="PTHR12992:SF11">
    <property type="entry name" value="MITOCHONDRIAL COENZYME A DIPHOSPHATASE NUDT8"/>
    <property type="match status" value="1"/>
</dbReference>
<comment type="caution">
    <text evidence="8">The sequence shown here is derived from an EMBL/GenBank/DDBJ whole genome shotgun (WGS) entry which is preliminary data.</text>
</comment>
<comment type="cofactor">
    <cofactor evidence="2">
        <name>Mg(2+)</name>
        <dbReference type="ChEBI" id="CHEBI:18420"/>
    </cofactor>
</comment>
<reference evidence="8" key="1">
    <citation type="submission" date="2022-12" db="EMBL/GenBank/DDBJ databases">
        <title>Clostridium sp. nov., isolated from industrial wastewater.</title>
        <authorList>
            <person name="Jiayan W."/>
        </authorList>
    </citation>
    <scope>NUCLEOTIDE SEQUENCE</scope>
    <source>
        <strain evidence="8">ZC22-4</strain>
    </source>
</reference>
<keyword evidence="9" id="KW-1185">Reference proteome</keyword>
<accession>A0ABT4DH40</accession>
<keyword evidence="3" id="KW-0479">Metal-binding</keyword>
<proteinExistence type="predicted"/>
<keyword evidence="6" id="KW-0464">Manganese</keyword>
<evidence type="ECO:0000259" key="7">
    <source>
        <dbReference type="PROSITE" id="PS51462"/>
    </source>
</evidence>
<dbReference type="PANTHER" id="PTHR12992">
    <property type="entry name" value="NUDIX HYDROLASE"/>
    <property type="match status" value="1"/>
</dbReference>
<evidence type="ECO:0000313" key="9">
    <source>
        <dbReference type="Proteomes" id="UP001144612"/>
    </source>
</evidence>
<dbReference type="CDD" id="cd03426">
    <property type="entry name" value="NUDIX_CoAse_Nudt7"/>
    <property type="match status" value="1"/>
</dbReference>
<comment type="cofactor">
    <cofactor evidence="1">
        <name>Mn(2+)</name>
        <dbReference type="ChEBI" id="CHEBI:29035"/>
    </cofactor>
</comment>
<dbReference type="PROSITE" id="PS51462">
    <property type="entry name" value="NUDIX"/>
    <property type="match status" value="1"/>
</dbReference>
<dbReference type="InterPro" id="IPR000086">
    <property type="entry name" value="NUDIX_hydrolase_dom"/>
</dbReference>
<evidence type="ECO:0000256" key="5">
    <source>
        <dbReference type="ARBA" id="ARBA00022842"/>
    </source>
</evidence>
<dbReference type="InterPro" id="IPR015797">
    <property type="entry name" value="NUDIX_hydrolase-like_dom_sf"/>
</dbReference>